<name>A0A6N4RDR9_BLAVI</name>
<dbReference type="InterPro" id="IPR041465">
    <property type="entry name" value="SfsA_N"/>
</dbReference>
<dbReference type="GO" id="GO:0003677">
    <property type="term" value="F:DNA binding"/>
    <property type="evidence" value="ECO:0007669"/>
    <property type="project" value="InterPro"/>
</dbReference>
<proteinExistence type="inferred from homology"/>
<dbReference type="AlphaFoldDB" id="A0A6N4RDR9"/>
<dbReference type="EMBL" id="VAFM01000001">
    <property type="protein sequence ID" value="TKW61449.1"/>
    <property type="molecule type" value="Genomic_DNA"/>
</dbReference>
<dbReference type="NCBIfam" id="TIGR00230">
    <property type="entry name" value="sfsA"/>
    <property type="match status" value="1"/>
</dbReference>
<evidence type="ECO:0000313" key="4">
    <source>
        <dbReference type="EMBL" id="TKW61449.1"/>
    </source>
</evidence>
<dbReference type="InterPro" id="IPR040452">
    <property type="entry name" value="SfsA_C"/>
</dbReference>
<dbReference type="Gene3D" id="3.40.1350.60">
    <property type="match status" value="1"/>
</dbReference>
<dbReference type="HAMAP" id="MF_00095">
    <property type="entry name" value="SfsA"/>
    <property type="match status" value="1"/>
</dbReference>
<gene>
    <name evidence="1 4" type="primary">sfsA</name>
    <name evidence="4" type="ORF">DI628_02180</name>
</gene>
<protein>
    <recommendedName>
        <fullName evidence="1">Sugar fermentation stimulation protein homolog</fullName>
    </recommendedName>
</protein>
<dbReference type="PANTHER" id="PTHR30545">
    <property type="entry name" value="SUGAR FERMENTATION STIMULATION PROTEIN A"/>
    <property type="match status" value="1"/>
</dbReference>
<dbReference type="Pfam" id="PF03749">
    <property type="entry name" value="SfsA"/>
    <property type="match status" value="1"/>
</dbReference>
<sequence>MTHTSTYTLPFATPLVRWDFGRREKRFFMYGCEEGQIAHCPNTGSMMGLLDAKAVWVTPYPVESGRKLLFGAEMMEMADGTLVGINTHLPNKLAAGAIAAGLVTGLSGDIKIEVKFDAKTRFDLKVGETWVEVKNVTLAEGDVALFPDAKTERGAKHLRELQGIVEAGGSALQVYMVQRADCTTFKPAEQIDPVYAAALRSAMAAGVKAVALGCTLTKHGITVDRTLPVVV</sequence>
<organism evidence="4 5">
    <name type="scientific">Blastochloris viridis</name>
    <name type="common">Rhodopseudomonas viridis</name>
    <dbReference type="NCBI Taxonomy" id="1079"/>
    <lineage>
        <taxon>Bacteria</taxon>
        <taxon>Pseudomonadati</taxon>
        <taxon>Pseudomonadota</taxon>
        <taxon>Alphaproteobacteria</taxon>
        <taxon>Hyphomicrobiales</taxon>
        <taxon>Blastochloridaceae</taxon>
        <taxon>Blastochloris</taxon>
    </lineage>
</organism>
<reference evidence="4 5" key="1">
    <citation type="journal article" date="2017" name="Nat. Commun.">
        <title>In situ click chemistry generation of cyclooxygenase-2 inhibitors.</title>
        <authorList>
            <person name="Bhardwaj A."/>
            <person name="Kaur J."/>
            <person name="Wuest M."/>
            <person name="Wuest F."/>
        </authorList>
    </citation>
    <scope>NUCLEOTIDE SEQUENCE [LARGE SCALE GENOMIC DNA]</scope>
    <source>
        <strain evidence="4">S2_018_000_R2_106</strain>
    </source>
</reference>
<evidence type="ECO:0000259" key="2">
    <source>
        <dbReference type="Pfam" id="PF03749"/>
    </source>
</evidence>
<comment type="caution">
    <text evidence="4">The sequence shown here is derived from an EMBL/GenBank/DDBJ whole genome shotgun (WGS) entry which is preliminary data.</text>
</comment>
<accession>A0A6N4RDR9</accession>
<evidence type="ECO:0000313" key="5">
    <source>
        <dbReference type="Proteomes" id="UP000320948"/>
    </source>
</evidence>
<evidence type="ECO:0000259" key="3">
    <source>
        <dbReference type="Pfam" id="PF17746"/>
    </source>
</evidence>
<dbReference type="CDD" id="cd22359">
    <property type="entry name" value="SfsA-like_bacterial"/>
    <property type="match status" value="1"/>
</dbReference>
<dbReference type="Gene3D" id="2.40.50.580">
    <property type="match status" value="1"/>
</dbReference>
<dbReference type="Pfam" id="PF17746">
    <property type="entry name" value="SfsA_N"/>
    <property type="match status" value="1"/>
</dbReference>
<comment type="similarity">
    <text evidence="1">Belongs to the SfsA family.</text>
</comment>
<dbReference type="InterPro" id="IPR005224">
    <property type="entry name" value="SfsA"/>
</dbReference>
<dbReference type="PANTHER" id="PTHR30545:SF2">
    <property type="entry name" value="SUGAR FERMENTATION STIMULATION PROTEIN A"/>
    <property type="match status" value="1"/>
</dbReference>
<feature type="domain" description="SfsA N-terminal OB" evidence="3">
    <location>
        <begin position="22"/>
        <end position="85"/>
    </location>
</feature>
<dbReference type="Proteomes" id="UP000320948">
    <property type="component" value="Unassembled WGS sequence"/>
</dbReference>
<feature type="domain" description="Sugar fermentation stimulation protein C-terminal" evidence="2">
    <location>
        <begin position="88"/>
        <end position="219"/>
    </location>
</feature>
<evidence type="ECO:0000256" key="1">
    <source>
        <dbReference type="HAMAP-Rule" id="MF_00095"/>
    </source>
</evidence>